<reference evidence="10 11" key="1">
    <citation type="journal article" date="2024" name="BMC Genomics">
        <title>De novo assembly and annotation of Popillia japonica's genome with initial clues to its potential as an invasive pest.</title>
        <authorList>
            <person name="Cucini C."/>
            <person name="Boschi S."/>
            <person name="Funari R."/>
            <person name="Cardaioli E."/>
            <person name="Iannotti N."/>
            <person name="Marturano G."/>
            <person name="Paoli F."/>
            <person name="Bruttini M."/>
            <person name="Carapelli A."/>
            <person name="Frati F."/>
            <person name="Nardi F."/>
        </authorList>
    </citation>
    <scope>NUCLEOTIDE SEQUENCE [LARGE SCALE GENOMIC DNA]</scope>
    <source>
        <strain evidence="10">DMR45628</strain>
    </source>
</reference>
<keyword evidence="11" id="KW-1185">Reference proteome</keyword>
<evidence type="ECO:0000256" key="2">
    <source>
        <dbReference type="ARBA" id="ARBA00004123"/>
    </source>
</evidence>
<dbReference type="InterPro" id="IPR045249">
    <property type="entry name" value="HARBI1-like"/>
</dbReference>
<comment type="similarity">
    <text evidence="3">Belongs to the HARBI1 family.</text>
</comment>
<comment type="cofactor">
    <cofactor evidence="1">
        <name>a divalent metal cation</name>
        <dbReference type="ChEBI" id="CHEBI:60240"/>
    </cofactor>
</comment>
<evidence type="ECO:0000256" key="6">
    <source>
        <dbReference type="ARBA" id="ARBA00022801"/>
    </source>
</evidence>
<feature type="region of interest" description="Disordered" evidence="8">
    <location>
        <begin position="17"/>
        <end position="38"/>
    </location>
</feature>
<evidence type="ECO:0000256" key="3">
    <source>
        <dbReference type="ARBA" id="ARBA00006958"/>
    </source>
</evidence>
<protein>
    <submittedName>
        <fullName evidence="10">DDE superfamily endonuclease</fullName>
    </submittedName>
</protein>
<dbReference type="GO" id="GO:0005634">
    <property type="term" value="C:nucleus"/>
    <property type="evidence" value="ECO:0007669"/>
    <property type="project" value="UniProtKB-SubCell"/>
</dbReference>
<evidence type="ECO:0000313" key="10">
    <source>
        <dbReference type="EMBL" id="KAK9685423.1"/>
    </source>
</evidence>
<sequence>MENKTLLFTINQLLWSSSSESSDDSDSKDETTRTGKRPRVQNYVEEVVDKFTEGEFRENFRMSHPTIDAKKQLFALWYFATPDSYRSICSRFDIGKATCIRCIRRVTEALLQIAPVILWPTDNSLIDTIAGFNQLGFPNVIGCIDGTYIPIPMPKEDGISYICRKNFPCLILQAVCNHRVLFTHCYAGEVGSIHDATVLRRSEVWEYMTMDKETKFPRDTHIIGDKAYPCTPQLLTPYKDNGHLTVNQKRFNYRLSKWRATIERAFALLKQRFRILKFMDVRRLDWAPKYIVACCVLHNICILQEDVLELEEEVKIVNEDNLDFEENVNENGFAKRNRICGELI</sequence>
<dbReference type="PANTHER" id="PTHR22930:SF85">
    <property type="entry name" value="GH03217P-RELATED"/>
    <property type="match status" value="1"/>
</dbReference>
<evidence type="ECO:0000313" key="11">
    <source>
        <dbReference type="Proteomes" id="UP001458880"/>
    </source>
</evidence>
<dbReference type="AlphaFoldDB" id="A0AAW1I8G9"/>
<name>A0AAW1I8G9_POPJA</name>
<evidence type="ECO:0000259" key="9">
    <source>
        <dbReference type="Pfam" id="PF13359"/>
    </source>
</evidence>
<dbReference type="GO" id="GO:0004519">
    <property type="term" value="F:endonuclease activity"/>
    <property type="evidence" value="ECO:0007669"/>
    <property type="project" value="UniProtKB-KW"/>
</dbReference>
<keyword evidence="5" id="KW-0479">Metal-binding</keyword>
<evidence type="ECO:0000256" key="8">
    <source>
        <dbReference type="SAM" id="MobiDB-lite"/>
    </source>
</evidence>
<dbReference type="Proteomes" id="UP001458880">
    <property type="component" value="Unassembled WGS sequence"/>
</dbReference>
<comment type="subcellular location">
    <subcellularLocation>
        <location evidence="2">Nucleus</location>
    </subcellularLocation>
</comment>
<dbReference type="GO" id="GO:0016787">
    <property type="term" value="F:hydrolase activity"/>
    <property type="evidence" value="ECO:0007669"/>
    <property type="project" value="UniProtKB-KW"/>
</dbReference>
<feature type="domain" description="DDE Tnp4" evidence="9">
    <location>
        <begin position="144"/>
        <end position="299"/>
    </location>
</feature>
<dbReference type="EMBL" id="JASPKY010000777">
    <property type="protein sequence ID" value="KAK9685423.1"/>
    <property type="molecule type" value="Genomic_DNA"/>
</dbReference>
<keyword evidence="7" id="KW-0539">Nucleus</keyword>
<dbReference type="Pfam" id="PF13359">
    <property type="entry name" value="DDE_Tnp_4"/>
    <property type="match status" value="1"/>
</dbReference>
<keyword evidence="6" id="KW-0378">Hydrolase</keyword>
<evidence type="ECO:0000256" key="7">
    <source>
        <dbReference type="ARBA" id="ARBA00023242"/>
    </source>
</evidence>
<proteinExistence type="inferred from homology"/>
<evidence type="ECO:0000256" key="4">
    <source>
        <dbReference type="ARBA" id="ARBA00022722"/>
    </source>
</evidence>
<keyword evidence="4" id="KW-0540">Nuclease</keyword>
<evidence type="ECO:0000256" key="1">
    <source>
        <dbReference type="ARBA" id="ARBA00001968"/>
    </source>
</evidence>
<accession>A0AAW1I8G9</accession>
<gene>
    <name evidence="10" type="ORF">QE152_g38059</name>
</gene>
<dbReference type="GO" id="GO:0046872">
    <property type="term" value="F:metal ion binding"/>
    <property type="evidence" value="ECO:0007669"/>
    <property type="project" value="UniProtKB-KW"/>
</dbReference>
<comment type="caution">
    <text evidence="10">The sequence shown here is derived from an EMBL/GenBank/DDBJ whole genome shotgun (WGS) entry which is preliminary data.</text>
</comment>
<evidence type="ECO:0000256" key="5">
    <source>
        <dbReference type="ARBA" id="ARBA00022723"/>
    </source>
</evidence>
<keyword evidence="10" id="KW-0255">Endonuclease</keyword>
<organism evidence="10 11">
    <name type="scientific">Popillia japonica</name>
    <name type="common">Japanese beetle</name>
    <dbReference type="NCBI Taxonomy" id="7064"/>
    <lineage>
        <taxon>Eukaryota</taxon>
        <taxon>Metazoa</taxon>
        <taxon>Ecdysozoa</taxon>
        <taxon>Arthropoda</taxon>
        <taxon>Hexapoda</taxon>
        <taxon>Insecta</taxon>
        <taxon>Pterygota</taxon>
        <taxon>Neoptera</taxon>
        <taxon>Endopterygota</taxon>
        <taxon>Coleoptera</taxon>
        <taxon>Polyphaga</taxon>
        <taxon>Scarabaeiformia</taxon>
        <taxon>Scarabaeidae</taxon>
        <taxon>Rutelinae</taxon>
        <taxon>Popillia</taxon>
    </lineage>
</organism>
<dbReference type="InterPro" id="IPR027806">
    <property type="entry name" value="HARBI1_dom"/>
</dbReference>
<dbReference type="PANTHER" id="PTHR22930">
    <property type="match status" value="1"/>
</dbReference>